<accession>L8J6Z2</accession>
<organism evidence="3 4">
    <name type="scientific">Photobacterium marinum</name>
    <dbReference type="NCBI Taxonomy" id="1056511"/>
    <lineage>
        <taxon>Bacteria</taxon>
        <taxon>Pseudomonadati</taxon>
        <taxon>Pseudomonadota</taxon>
        <taxon>Gammaproteobacteria</taxon>
        <taxon>Vibrionales</taxon>
        <taxon>Vibrionaceae</taxon>
        <taxon>Photobacterium</taxon>
    </lineage>
</organism>
<dbReference type="Gene3D" id="3.40.250.10">
    <property type="entry name" value="Rhodanese-like domain"/>
    <property type="match status" value="1"/>
</dbReference>
<dbReference type="OrthoDB" id="9814704at2"/>
<dbReference type="Pfam" id="PF00581">
    <property type="entry name" value="Rhodanese"/>
    <property type="match status" value="1"/>
</dbReference>
<dbReference type="InterPro" id="IPR050229">
    <property type="entry name" value="GlpE_sulfurtransferase"/>
</dbReference>
<proteinExistence type="predicted"/>
<dbReference type="Proteomes" id="UP000011134">
    <property type="component" value="Unassembled WGS sequence"/>
</dbReference>
<dbReference type="PROSITE" id="PS50206">
    <property type="entry name" value="RHODANESE_3"/>
    <property type="match status" value="1"/>
</dbReference>
<dbReference type="PANTHER" id="PTHR43031:SF1">
    <property type="entry name" value="PYRIDINE NUCLEOTIDE-DISULPHIDE OXIDOREDUCTASE"/>
    <property type="match status" value="1"/>
</dbReference>
<dbReference type="InterPro" id="IPR001763">
    <property type="entry name" value="Rhodanese-like_dom"/>
</dbReference>
<comment type="caution">
    <text evidence="3">The sequence shown here is derived from an EMBL/GenBank/DDBJ whole genome shotgun (WGS) entry which is preliminary data.</text>
</comment>
<dbReference type="SUPFAM" id="SSF52821">
    <property type="entry name" value="Rhodanese/Cell cycle control phosphatase"/>
    <property type="match status" value="1"/>
</dbReference>
<sequence length="126" mass="14523">MRRIFKRALLVSFLFTTAVQAKVVTPEQFWQAFQQYPQGQPLIIDVRSNEEFIEGHLPQAINIPHHNISRLATFAKDKTQPIFIYCRSGRRAGIAEDTIAELGYKHIYNGESYEALIQTMPSELKK</sequence>
<feature type="signal peptide" evidence="1">
    <location>
        <begin position="1"/>
        <end position="21"/>
    </location>
</feature>
<evidence type="ECO:0000259" key="2">
    <source>
        <dbReference type="PROSITE" id="PS50206"/>
    </source>
</evidence>
<protein>
    <submittedName>
        <fullName evidence="3">Putative phage shock protein E</fullName>
    </submittedName>
</protein>
<dbReference type="PATRIC" id="fig|1056511.3.peg.4819"/>
<keyword evidence="1" id="KW-0732">Signal</keyword>
<dbReference type="EMBL" id="AMZO01000046">
    <property type="protein sequence ID" value="ELR63217.1"/>
    <property type="molecule type" value="Genomic_DNA"/>
</dbReference>
<feature type="domain" description="Rhodanese" evidence="2">
    <location>
        <begin position="37"/>
        <end position="125"/>
    </location>
</feature>
<feature type="chain" id="PRO_5003992708" evidence="1">
    <location>
        <begin position="22"/>
        <end position="126"/>
    </location>
</feature>
<reference evidence="3 4" key="1">
    <citation type="submission" date="2012-12" db="EMBL/GenBank/DDBJ databases">
        <title>Genome Assembly of Photobacterium sp. AK15.</title>
        <authorList>
            <person name="Khatri I."/>
            <person name="Vaidya B."/>
            <person name="Srinivas T.N.R."/>
            <person name="Subramanian S."/>
            <person name="Pinnaka A."/>
        </authorList>
    </citation>
    <scope>NUCLEOTIDE SEQUENCE [LARGE SCALE GENOMIC DNA]</scope>
    <source>
        <strain evidence="3 4">AK15</strain>
    </source>
</reference>
<keyword evidence="4" id="KW-1185">Reference proteome</keyword>
<name>L8J6Z2_9GAMM</name>
<dbReference type="InterPro" id="IPR036873">
    <property type="entry name" value="Rhodanese-like_dom_sf"/>
</dbReference>
<evidence type="ECO:0000256" key="1">
    <source>
        <dbReference type="SAM" id="SignalP"/>
    </source>
</evidence>
<dbReference type="AlphaFoldDB" id="L8J6Z2"/>
<dbReference type="SMART" id="SM00450">
    <property type="entry name" value="RHOD"/>
    <property type="match status" value="1"/>
</dbReference>
<dbReference type="RefSeq" id="WP_007471187.1">
    <property type="nucleotide sequence ID" value="NZ_AMZO01000046.1"/>
</dbReference>
<evidence type="ECO:0000313" key="3">
    <source>
        <dbReference type="EMBL" id="ELR63217.1"/>
    </source>
</evidence>
<dbReference type="CDD" id="cd00158">
    <property type="entry name" value="RHOD"/>
    <property type="match status" value="1"/>
</dbReference>
<gene>
    <name evidence="3" type="ORF">C942_04006</name>
</gene>
<evidence type="ECO:0000313" key="4">
    <source>
        <dbReference type="Proteomes" id="UP000011134"/>
    </source>
</evidence>
<dbReference type="PANTHER" id="PTHR43031">
    <property type="entry name" value="FAD-DEPENDENT OXIDOREDUCTASE"/>
    <property type="match status" value="1"/>
</dbReference>